<evidence type="ECO:0000313" key="2">
    <source>
        <dbReference type="Proteomes" id="UP000324392"/>
    </source>
</evidence>
<proteinExistence type="predicted"/>
<sequence length="42" mass="4418">MKSFILFSLISVLAGCASSYQKPAGVSGELIPINSPEVINHV</sequence>
<name>A0A455VJ62_9GAMM</name>
<evidence type="ECO:0000313" key="1">
    <source>
        <dbReference type="EMBL" id="BBI93072.1"/>
    </source>
</evidence>
<gene>
    <name evidence="1" type="ORF">SSYIS1_40760</name>
</gene>
<organism evidence="1 2">
    <name type="scientific">Serratia symbiotica</name>
    <dbReference type="NCBI Taxonomy" id="138074"/>
    <lineage>
        <taxon>Bacteria</taxon>
        <taxon>Pseudomonadati</taxon>
        <taxon>Pseudomonadota</taxon>
        <taxon>Gammaproteobacteria</taxon>
        <taxon>Enterobacterales</taxon>
        <taxon>Yersiniaceae</taxon>
        <taxon>Serratia</taxon>
    </lineage>
</organism>
<geneLocation type="plasmid" evidence="2">
    <name>pssyis1 dna</name>
</geneLocation>
<dbReference type="EMBL" id="AP019532">
    <property type="protein sequence ID" value="BBI93072.1"/>
    <property type="molecule type" value="Genomic_DNA"/>
</dbReference>
<accession>A0A455VJ62</accession>
<dbReference type="Proteomes" id="UP000324392">
    <property type="component" value="Plasmid pSsyis1"/>
</dbReference>
<protein>
    <submittedName>
        <fullName evidence="1">Uncharacterized protein</fullName>
    </submittedName>
</protein>
<dbReference type="AlphaFoldDB" id="A0A455VJ62"/>
<keyword evidence="1" id="KW-0614">Plasmid</keyword>
<reference evidence="1 2" key="1">
    <citation type="submission" date="2019-03" db="EMBL/GenBank/DDBJ databases">
        <title>The genome sequence of Candidatus Serratia symbiotica strain IS.</title>
        <authorList>
            <person name="Nikoh N."/>
            <person name="Koga R."/>
            <person name="Oshima K."/>
            <person name="Hattori M."/>
            <person name="Fukatsu T."/>
        </authorList>
    </citation>
    <scope>NUCLEOTIDE SEQUENCE [LARGE SCALE GENOMIC DNA]</scope>
    <source>
        <strain evidence="1 2">IS</strain>
        <plasmid evidence="2">pssyis1 dna</plasmid>
    </source>
</reference>
<dbReference type="PROSITE" id="PS51257">
    <property type="entry name" value="PROKAR_LIPOPROTEIN"/>
    <property type="match status" value="1"/>
</dbReference>